<feature type="region of interest" description="Disordered" evidence="1">
    <location>
        <begin position="126"/>
        <end position="160"/>
    </location>
</feature>
<dbReference type="InterPro" id="IPR035901">
    <property type="entry name" value="GIY-YIG_endonuc_sf"/>
</dbReference>
<dbReference type="AlphaFoldDB" id="A0A388KIU5"/>
<feature type="compositionally biased region" description="Basic and acidic residues" evidence="1">
    <location>
        <begin position="144"/>
        <end position="160"/>
    </location>
</feature>
<evidence type="ECO:0000256" key="1">
    <source>
        <dbReference type="SAM" id="MobiDB-lite"/>
    </source>
</evidence>
<accession>A0A388KIU5</accession>
<feature type="compositionally biased region" description="Basic residues" evidence="1">
    <location>
        <begin position="127"/>
        <end position="143"/>
    </location>
</feature>
<protein>
    <recommendedName>
        <fullName evidence="2">GIY-YIG domain-containing protein</fullName>
    </recommendedName>
</protein>
<dbReference type="InterPro" id="IPR000305">
    <property type="entry name" value="GIY-YIG_endonuc"/>
</dbReference>
<evidence type="ECO:0000259" key="2">
    <source>
        <dbReference type="PROSITE" id="PS50164"/>
    </source>
</evidence>
<name>A0A388KIU5_CHABU</name>
<reference evidence="3 4" key="1">
    <citation type="journal article" date="2018" name="Cell">
        <title>The Chara Genome: Secondary Complexity and Implications for Plant Terrestrialization.</title>
        <authorList>
            <person name="Nishiyama T."/>
            <person name="Sakayama H."/>
            <person name="Vries J.D."/>
            <person name="Buschmann H."/>
            <person name="Saint-Marcoux D."/>
            <person name="Ullrich K.K."/>
            <person name="Haas F.B."/>
            <person name="Vanderstraeten L."/>
            <person name="Becker D."/>
            <person name="Lang D."/>
            <person name="Vosolsobe S."/>
            <person name="Rombauts S."/>
            <person name="Wilhelmsson P.K.I."/>
            <person name="Janitza P."/>
            <person name="Kern R."/>
            <person name="Heyl A."/>
            <person name="Rumpler F."/>
            <person name="Villalobos L.I.A.C."/>
            <person name="Clay J.M."/>
            <person name="Skokan R."/>
            <person name="Toyoda A."/>
            <person name="Suzuki Y."/>
            <person name="Kagoshima H."/>
            <person name="Schijlen E."/>
            <person name="Tajeshwar N."/>
            <person name="Catarino B."/>
            <person name="Hetherington A.J."/>
            <person name="Saltykova A."/>
            <person name="Bonnot C."/>
            <person name="Breuninger H."/>
            <person name="Symeonidi A."/>
            <person name="Radhakrishnan G.V."/>
            <person name="Van Nieuwerburgh F."/>
            <person name="Deforce D."/>
            <person name="Chang C."/>
            <person name="Karol K.G."/>
            <person name="Hedrich R."/>
            <person name="Ulvskov P."/>
            <person name="Glockner G."/>
            <person name="Delwiche C.F."/>
            <person name="Petrasek J."/>
            <person name="Van de Peer Y."/>
            <person name="Friml J."/>
            <person name="Beilby M."/>
            <person name="Dolan L."/>
            <person name="Kohara Y."/>
            <person name="Sugano S."/>
            <person name="Fujiyama A."/>
            <person name="Delaux P.-M."/>
            <person name="Quint M."/>
            <person name="TheiBen G."/>
            <person name="Hagemann M."/>
            <person name="Harholt J."/>
            <person name="Dunand C."/>
            <person name="Zachgo S."/>
            <person name="Langdale J."/>
            <person name="Maumus F."/>
            <person name="Straeten D.V.D."/>
            <person name="Gould S.B."/>
            <person name="Rensing S.A."/>
        </authorList>
    </citation>
    <scope>NUCLEOTIDE SEQUENCE [LARGE SCALE GENOMIC DNA]</scope>
    <source>
        <strain evidence="3 4">S276</strain>
    </source>
</reference>
<dbReference type="EMBL" id="BFEA01000123">
    <property type="protein sequence ID" value="GBG69962.1"/>
    <property type="molecule type" value="Genomic_DNA"/>
</dbReference>
<keyword evidence="4" id="KW-1185">Reference proteome</keyword>
<dbReference type="Gramene" id="GBG69962">
    <property type="protein sequence ID" value="GBG69962"/>
    <property type="gene ID" value="CBR_g4789"/>
</dbReference>
<organism evidence="3 4">
    <name type="scientific">Chara braunii</name>
    <name type="common">Braun's stonewort</name>
    <dbReference type="NCBI Taxonomy" id="69332"/>
    <lineage>
        <taxon>Eukaryota</taxon>
        <taxon>Viridiplantae</taxon>
        <taxon>Streptophyta</taxon>
        <taxon>Charophyceae</taxon>
        <taxon>Charales</taxon>
        <taxon>Characeae</taxon>
        <taxon>Chara</taxon>
    </lineage>
</organism>
<dbReference type="SUPFAM" id="SSF82771">
    <property type="entry name" value="GIY-YIG endonuclease"/>
    <property type="match status" value="1"/>
</dbReference>
<dbReference type="Proteomes" id="UP000265515">
    <property type="component" value="Unassembled WGS sequence"/>
</dbReference>
<evidence type="ECO:0000313" key="4">
    <source>
        <dbReference type="Proteomes" id="UP000265515"/>
    </source>
</evidence>
<gene>
    <name evidence="3" type="ORF">CBR_g4789</name>
</gene>
<feature type="domain" description="GIY-YIG" evidence="2">
    <location>
        <begin position="36"/>
        <end position="125"/>
    </location>
</feature>
<comment type="caution">
    <text evidence="3">The sequence shown here is derived from an EMBL/GenBank/DDBJ whole genome shotgun (WGS) entry which is preliminary data.</text>
</comment>
<sequence>MIYGELILAGELRWGEKYLELWKQEAFFGRLDLRSPRSCVYVVISPWYKQTYVGMTERTLAERWLEHLKCVRSGDSKRSRNLYNWLGKVGVHSYVAVSVYFSSDRRELEAVERTLIRAWSPSLNSKGVKRRSRKRRRRGKKERRRDVERNTTENGKKKIEGGTCEKSTIIALRREGGERTVRVIDLLRSLTKAPREVGIRIWTYGGGSSADNWRVVRRTFGESRVCVGKHTRSLRKCKRFFEVKGWITLRDVTEAMPKALKLKQNLVSIFKDKRKAQRLYNKSQDELVEYYAAAKLFSEKRSRTRGRRIISDVFRRSFGMNVRGRIVVKVEFDDRIKKNEVVNLTRRGIGELPINNAIVKMEGLSARLSKEVADGFSDLSWSGRNVGKAEFTREEVDVCIRAYAIGDSGDAYVVRQLHEDLRGLVCCPLDRNPGDTLVMCPAVYAEGMKMTFTCNEGYVTRKEMEEDIIGLTHAAYKGGNFEQIALWKKDGKLGRAYTLPKHKDTAKYRPICPTFREPSNAACKKIARALNGMLFSIPESKHFNLKFVSELCGRLIGINQSMRRVCRNAQILSSSYDIKDMFSRLPHATIIRVVDWCIWWFESKGFQGVFVRQRGKGTSFSRQDSVDGYQFVSFEMIRNFVNFELEGCFTMAGKIVLQQVIGIPMGSRPVPR</sequence>
<evidence type="ECO:0000313" key="3">
    <source>
        <dbReference type="EMBL" id="GBG69962.1"/>
    </source>
</evidence>
<dbReference type="PROSITE" id="PS50164">
    <property type="entry name" value="GIY_YIG"/>
    <property type="match status" value="1"/>
</dbReference>
<proteinExistence type="predicted"/>